<protein>
    <submittedName>
        <fullName evidence="1">Uncharacterized protein</fullName>
    </submittedName>
</protein>
<evidence type="ECO:0000313" key="1">
    <source>
        <dbReference type="EMBL" id="KAJ8790448.1"/>
    </source>
</evidence>
<dbReference type="EMBL" id="JAIQCJ010001354">
    <property type="protein sequence ID" value="KAJ8790448.1"/>
    <property type="molecule type" value="Genomic_DNA"/>
</dbReference>
<organism evidence="1 2">
    <name type="scientific">Eschrichtius robustus</name>
    <name type="common">California gray whale</name>
    <name type="synonym">Eschrichtius gibbosus</name>
    <dbReference type="NCBI Taxonomy" id="9764"/>
    <lineage>
        <taxon>Eukaryota</taxon>
        <taxon>Metazoa</taxon>
        <taxon>Chordata</taxon>
        <taxon>Craniata</taxon>
        <taxon>Vertebrata</taxon>
        <taxon>Euteleostomi</taxon>
        <taxon>Mammalia</taxon>
        <taxon>Eutheria</taxon>
        <taxon>Laurasiatheria</taxon>
        <taxon>Artiodactyla</taxon>
        <taxon>Whippomorpha</taxon>
        <taxon>Cetacea</taxon>
        <taxon>Mysticeti</taxon>
        <taxon>Eschrichtiidae</taxon>
        <taxon>Eschrichtius</taxon>
    </lineage>
</organism>
<dbReference type="AlphaFoldDB" id="A0AB34HEF6"/>
<evidence type="ECO:0000313" key="2">
    <source>
        <dbReference type="Proteomes" id="UP001159641"/>
    </source>
</evidence>
<name>A0AB34HEF6_ESCRO</name>
<proteinExistence type="predicted"/>
<keyword evidence="2" id="KW-1185">Reference proteome</keyword>
<accession>A0AB34HEF6</accession>
<reference evidence="1 2" key="1">
    <citation type="submission" date="2022-11" db="EMBL/GenBank/DDBJ databases">
        <title>Whole genome sequence of Eschrichtius robustus ER-17-0199.</title>
        <authorList>
            <person name="Bruniche-Olsen A."/>
            <person name="Black A.N."/>
            <person name="Fields C.J."/>
            <person name="Walden K."/>
            <person name="Dewoody J.A."/>
        </authorList>
    </citation>
    <scope>NUCLEOTIDE SEQUENCE [LARGE SCALE GENOMIC DNA]</scope>
    <source>
        <strain evidence="1">ER-17-0199</strain>
        <tissue evidence="1">Blubber</tissue>
    </source>
</reference>
<dbReference type="Proteomes" id="UP001159641">
    <property type="component" value="Unassembled WGS sequence"/>
</dbReference>
<sequence length="88" mass="9981">MSETELHGHLALCWDAATPKHPGQQQAHGLLNLPECDGQVLVSMRQERRLARDAKKLLTNEFMMPMALDEMPGSECTYFTLQTQIKIE</sequence>
<comment type="caution">
    <text evidence="1">The sequence shown here is derived from an EMBL/GenBank/DDBJ whole genome shotgun (WGS) entry which is preliminary data.</text>
</comment>
<gene>
    <name evidence="1" type="ORF">J1605_004421</name>
</gene>